<dbReference type="PANTHER" id="PTHR30204">
    <property type="entry name" value="REDOX-CYCLING DRUG-SENSING TRANSCRIPTIONAL ACTIVATOR SOXR"/>
    <property type="match status" value="1"/>
</dbReference>
<dbReference type="PANTHER" id="PTHR30204:SF69">
    <property type="entry name" value="MERR-FAMILY TRANSCRIPTIONAL REGULATOR"/>
    <property type="match status" value="1"/>
</dbReference>
<evidence type="ECO:0000256" key="4">
    <source>
        <dbReference type="ARBA" id="ARBA00023163"/>
    </source>
</evidence>
<accession>A0A166PU38</accession>
<evidence type="ECO:0000256" key="2">
    <source>
        <dbReference type="ARBA" id="ARBA00023015"/>
    </source>
</evidence>
<evidence type="ECO:0000259" key="5">
    <source>
        <dbReference type="PROSITE" id="PS50937"/>
    </source>
</evidence>
<keyword evidence="4" id="KW-0804">Transcription</keyword>
<dbReference type="PROSITE" id="PS00552">
    <property type="entry name" value="HTH_MERR_1"/>
    <property type="match status" value="1"/>
</dbReference>
<evidence type="ECO:0000256" key="3">
    <source>
        <dbReference type="ARBA" id="ARBA00023125"/>
    </source>
</evidence>
<dbReference type="SMART" id="SM00422">
    <property type="entry name" value="HTH_MERR"/>
    <property type="match status" value="1"/>
</dbReference>
<proteinExistence type="predicted"/>
<dbReference type="InterPro" id="IPR047057">
    <property type="entry name" value="MerR_fam"/>
</dbReference>
<dbReference type="OrthoDB" id="9808480at2"/>
<dbReference type="GO" id="GO:0003700">
    <property type="term" value="F:DNA-binding transcription factor activity"/>
    <property type="evidence" value="ECO:0007669"/>
    <property type="project" value="InterPro"/>
</dbReference>
<organism evidence="6 7">
    <name type="scientific">Pseudomonas fluorescens</name>
    <dbReference type="NCBI Taxonomy" id="294"/>
    <lineage>
        <taxon>Bacteria</taxon>
        <taxon>Pseudomonadati</taxon>
        <taxon>Pseudomonadota</taxon>
        <taxon>Gammaproteobacteria</taxon>
        <taxon>Pseudomonadales</taxon>
        <taxon>Pseudomonadaceae</taxon>
        <taxon>Pseudomonas</taxon>
    </lineage>
</organism>
<dbReference type="Proteomes" id="UP000076489">
    <property type="component" value="Unassembled WGS sequence"/>
</dbReference>
<dbReference type="PROSITE" id="PS50937">
    <property type="entry name" value="HTH_MERR_2"/>
    <property type="match status" value="1"/>
</dbReference>
<reference evidence="6 7" key="2">
    <citation type="journal article" date="2018" name="Nature">
        <title>Mutant phenotypes for thousands of bacterial genes of unknown function.</title>
        <authorList>
            <person name="Price M.N."/>
            <person name="Wetmore K.M."/>
            <person name="Waters R.J."/>
            <person name="Callaghan M."/>
            <person name="Ray J."/>
            <person name="Liu H."/>
            <person name="Kuehl J.V."/>
            <person name="Melnyk R.A."/>
            <person name="Lamson J.S."/>
            <person name="Suh Y."/>
            <person name="Carlson H.K."/>
            <person name="Esquivel Z."/>
            <person name="Sadeeshkumar H."/>
            <person name="Chakraborty R."/>
            <person name="Zane G.M."/>
            <person name="Rubin B.E."/>
            <person name="Wall J.D."/>
            <person name="Visel A."/>
            <person name="Bristow J."/>
            <person name="Blow M.J."/>
            <person name="Arkin A.P."/>
            <person name="Deutschbauer A.M."/>
        </authorList>
    </citation>
    <scope>NUCLEOTIDE SEQUENCE [LARGE SCALE GENOMIC DNA]</scope>
    <source>
        <strain evidence="6 7">FW300-N1B4</strain>
    </source>
</reference>
<evidence type="ECO:0000256" key="1">
    <source>
        <dbReference type="ARBA" id="ARBA00022491"/>
    </source>
</evidence>
<feature type="domain" description="HTH merR-type" evidence="5">
    <location>
        <begin position="1"/>
        <end position="67"/>
    </location>
</feature>
<dbReference type="GO" id="GO:0003677">
    <property type="term" value="F:DNA binding"/>
    <property type="evidence" value="ECO:0007669"/>
    <property type="project" value="UniProtKB-KW"/>
</dbReference>
<dbReference type="RefSeq" id="WP_063343168.1">
    <property type="nucleotide sequence ID" value="NZ_LUKJ01000003.1"/>
</dbReference>
<reference evidence="7" key="1">
    <citation type="submission" date="2016-03" db="EMBL/GenBank/DDBJ databases">
        <authorList>
            <person name="Ray J."/>
            <person name="Price M."/>
            <person name="Deutschbauer A."/>
        </authorList>
    </citation>
    <scope>NUCLEOTIDE SEQUENCE [LARGE SCALE GENOMIC DNA]</scope>
    <source>
        <strain evidence="7">FW300-N1B4</strain>
    </source>
</reference>
<evidence type="ECO:0000313" key="6">
    <source>
        <dbReference type="EMBL" id="KZN19319.1"/>
    </source>
</evidence>
<protein>
    <submittedName>
        <fullName evidence="6">MerR family transcriptional regulator</fullName>
    </submittedName>
</protein>
<sequence length="137" mass="15035">MYIGELARLSGCTAKAIRLYEQMGLLSPQRRGSYRLYTAHHLTLMQMIRTAQAVGFKLGEMSELLAAKQHRAPFPLALANQGIDVKRLELQAQILALQDRERQLTLLQQQINQQFAPTPVLGAGPGISAPTGAQTPA</sequence>
<keyword evidence="1" id="KW-0678">Repressor</keyword>
<evidence type="ECO:0000313" key="7">
    <source>
        <dbReference type="Proteomes" id="UP000076489"/>
    </source>
</evidence>
<dbReference type="InterPro" id="IPR009061">
    <property type="entry name" value="DNA-bd_dom_put_sf"/>
</dbReference>
<name>A0A166PU38_PSEFL</name>
<keyword evidence="2" id="KW-0805">Transcription regulation</keyword>
<gene>
    <name evidence="6" type="ORF">A1D17_25320</name>
</gene>
<dbReference type="EMBL" id="LUKJ01000003">
    <property type="protein sequence ID" value="KZN19319.1"/>
    <property type="molecule type" value="Genomic_DNA"/>
</dbReference>
<dbReference type="Gene3D" id="1.10.1660.10">
    <property type="match status" value="1"/>
</dbReference>
<dbReference type="AlphaFoldDB" id="A0A166PU38"/>
<dbReference type="SUPFAM" id="SSF46955">
    <property type="entry name" value="Putative DNA-binding domain"/>
    <property type="match status" value="1"/>
</dbReference>
<keyword evidence="3" id="KW-0238">DNA-binding</keyword>
<comment type="caution">
    <text evidence="6">The sequence shown here is derived from an EMBL/GenBank/DDBJ whole genome shotgun (WGS) entry which is preliminary data.</text>
</comment>
<dbReference type="Pfam" id="PF13411">
    <property type="entry name" value="MerR_1"/>
    <property type="match status" value="1"/>
</dbReference>
<dbReference type="InterPro" id="IPR000551">
    <property type="entry name" value="MerR-type_HTH_dom"/>
</dbReference>